<dbReference type="SUPFAM" id="SSF52540">
    <property type="entry name" value="P-loop containing nucleoside triphosphate hydrolases"/>
    <property type="match status" value="1"/>
</dbReference>
<protein>
    <submittedName>
        <fullName evidence="2">AAA family ATPase</fullName>
    </submittedName>
</protein>
<gene>
    <name evidence="2" type="ORF">FQP89_17035</name>
</gene>
<organism evidence="2 3">
    <name type="scientific">Vreelandella titanicae</name>
    <dbReference type="NCBI Taxonomy" id="664683"/>
    <lineage>
        <taxon>Bacteria</taxon>
        <taxon>Pseudomonadati</taxon>
        <taxon>Pseudomonadota</taxon>
        <taxon>Gammaproteobacteria</taxon>
        <taxon>Oceanospirillales</taxon>
        <taxon>Halomonadaceae</taxon>
        <taxon>Vreelandella</taxon>
    </lineage>
</organism>
<dbReference type="AlphaFoldDB" id="A0A558J544"/>
<proteinExistence type="predicted"/>
<sequence length="715" mass="80925">MKNYFNDSPIEAKKDDRYGVTPFSESLAKSFVKIENPIGTTIALHGPWGSGKSSVVNLVREILSEDNDERLIVSEFKCWWYRGEEALALAFLQNLNSVLRTELKDKVKDLVPKMGRGLLQAGPVVGSAIALSPVGAFGGLIGGAFDFGKRFFPEEETLEATFIKLSEALEKEDRRFLIIIDDIDRLDPEEAIAIFRLVKSVGRLPNVMYLLVFDRNLAERIVQEKYPSEGPHFLEKIIQAGFELPSPLPTDLNGAVLASISEICGSPEDDGMVRFMNVFYDVVAPYVSSPRHVSRLQNAISVTWPAIADEVALADFVALETLRLYEPALFNVIRSNKNSVCGVRGQGDPGQNDESRFDMFLKGVPDEHHELAKTALQRLFPRLESMGYGGEWVTEWSAKRRVCVENHFDTYFRLSLSDETLSSQEIDELISRAEDREFIKAAFRQAVAIERRNGCSMVPVYLDELTTNGKKVPKDKVEPLLSALFEIHDEVDLEKDAERGFMAMANTTFRYHWLIRRLTRDRFQLEERTNVYLGAIRNSSLGWLVDFTSSAIDDYQERENRPQTREEDCLVTKDALPEITELALAAIRDAADNGSLLAHHDLLFILYRWREFNDLSEVRAWTDDLLSDPKSLVVLTRAMTSESWSMGMSGFGSMGDRVAKRTVRAQISDDTDIIDANEFRRALDNIVSSDDLKHDEKNDVQQFLLAWERQSESGD</sequence>
<evidence type="ECO:0000313" key="2">
    <source>
        <dbReference type="EMBL" id="TVU88747.1"/>
    </source>
</evidence>
<reference evidence="2 3" key="1">
    <citation type="submission" date="2019-07" db="EMBL/GenBank/DDBJ databases">
        <title>Diversity of Bacteria from Kongsfjorden, Arctic.</title>
        <authorList>
            <person name="Yu Y."/>
        </authorList>
    </citation>
    <scope>NUCLEOTIDE SEQUENCE [LARGE SCALE GENOMIC DNA]</scope>
    <source>
        <strain evidence="2 3">SM1922</strain>
    </source>
</reference>
<dbReference type="Gene3D" id="3.40.50.300">
    <property type="entry name" value="P-loop containing nucleotide triphosphate hydrolases"/>
    <property type="match status" value="1"/>
</dbReference>
<comment type="caution">
    <text evidence="2">The sequence shown here is derived from an EMBL/GenBank/DDBJ whole genome shotgun (WGS) entry which is preliminary data.</text>
</comment>
<accession>A0A558J544</accession>
<dbReference type="RefSeq" id="WP_144813446.1">
    <property type="nucleotide sequence ID" value="NZ_VNFE01000005.1"/>
</dbReference>
<feature type="domain" description="KAP NTPase" evidence="1">
    <location>
        <begin position="21"/>
        <end position="303"/>
    </location>
</feature>
<name>A0A558J544_9GAMM</name>
<evidence type="ECO:0000313" key="3">
    <source>
        <dbReference type="Proteomes" id="UP000317288"/>
    </source>
</evidence>
<dbReference type="Proteomes" id="UP000317288">
    <property type="component" value="Unassembled WGS sequence"/>
</dbReference>
<dbReference type="InterPro" id="IPR011646">
    <property type="entry name" value="KAP_P-loop"/>
</dbReference>
<dbReference type="EMBL" id="VNFE01000005">
    <property type="protein sequence ID" value="TVU88747.1"/>
    <property type="molecule type" value="Genomic_DNA"/>
</dbReference>
<dbReference type="InterPro" id="IPR027417">
    <property type="entry name" value="P-loop_NTPase"/>
</dbReference>
<dbReference type="Pfam" id="PF07693">
    <property type="entry name" value="KAP_NTPase"/>
    <property type="match status" value="1"/>
</dbReference>
<evidence type="ECO:0000259" key="1">
    <source>
        <dbReference type="Pfam" id="PF07693"/>
    </source>
</evidence>